<protein>
    <submittedName>
        <fullName evidence="1">Uncharacterized protein</fullName>
    </submittedName>
</protein>
<name>A0A810Q4C4_9FIRM</name>
<dbReference type="Proteomes" id="UP000679848">
    <property type="component" value="Chromosome"/>
</dbReference>
<dbReference type="KEGG" id="pfaa:MM59RIKEN_04880"/>
<dbReference type="InterPro" id="IPR036388">
    <property type="entry name" value="WH-like_DNA-bd_sf"/>
</dbReference>
<dbReference type="AlphaFoldDB" id="A0A810Q4C4"/>
<reference evidence="1" key="1">
    <citation type="submission" date="2020-09" db="EMBL/GenBank/DDBJ databases">
        <title>New species isolated from human feces.</title>
        <authorList>
            <person name="Kitahara M."/>
            <person name="Shigeno Y."/>
            <person name="Shime M."/>
            <person name="Matsumoto Y."/>
            <person name="Nakamura S."/>
            <person name="Motooka D."/>
            <person name="Fukuoka S."/>
            <person name="Nishikawa H."/>
            <person name="Benno Y."/>
        </authorList>
    </citation>
    <scope>NUCLEOTIDE SEQUENCE</scope>
    <source>
        <strain evidence="1">MM59</strain>
    </source>
</reference>
<evidence type="ECO:0000313" key="1">
    <source>
        <dbReference type="EMBL" id="BCK83169.1"/>
    </source>
</evidence>
<sequence>MVRSVDVAQHPGWLFTQEQIYEAVWHEFPKGCGANVVNIISQFCRKMEPGNPIRTAPYSSYKFELTPVT</sequence>
<gene>
    <name evidence="1" type="ORF">MM59RIKEN_04880</name>
</gene>
<proteinExistence type="predicted"/>
<keyword evidence="2" id="KW-1185">Reference proteome</keyword>
<accession>A0A810Q4C4</accession>
<evidence type="ECO:0000313" key="2">
    <source>
        <dbReference type="Proteomes" id="UP000679848"/>
    </source>
</evidence>
<dbReference type="Gene3D" id="1.10.10.10">
    <property type="entry name" value="Winged helix-like DNA-binding domain superfamily/Winged helix DNA-binding domain"/>
    <property type="match status" value="1"/>
</dbReference>
<dbReference type="RefSeq" id="WP_228300441.1">
    <property type="nucleotide sequence ID" value="NZ_AP023420.1"/>
</dbReference>
<dbReference type="EMBL" id="AP023420">
    <property type="protein sequence ID" value="BCK83169.1"/>
    <property type="molecule type" value="Genomic_DNA"/>
</dbReference>
<organism evidence="1 2">
    <name type="scientific">Pusillibacter faecalis</name>
    <dbReference type="NCBI Taxonomy" id="2714358"/>
    <lineage>
        <taxon>Bacteria</taxon>
        <taxon>Bacillati</taxon>
        <taxon>Bacillota</taxon>
        <taxon>Clostridia</taxon>
        <taxon>Eubacteriales</taxon>
        <taxon>Oscillospiraceae</taxon>
        <taxon>Pusillibacter</taxon>
    </lineage>
</organism>